<sequence length="151" mass="16386">MREFDRQLLRLKEALGILDDQDVATTLGMTKAAFSARKTRGVFPEDKLASLAVRRPELKLDVGYVMTGKRQELERRLAAIRTATDIAARTTDDQTALNDVQGLVFNALVAQLSNEEQLLVANFRQANPQGRTAILATAAAVAASSTQGSAK</sequence>
<accession>A0AAW4RPW0</accession>
<dbReference type="RefSeq" id="WP_089111753.1">
    <property type="nucleotide sequence ID" value="NZ_LOKL01000158.1"/>
</dbReference>
<comment type="caution">
    <text evidence="2">The sequence shown here is derived from an EMBL/GenBank/DDBJ whole genome shotgun (WGS) entry which is preliminary data.</text>
</comment>
<proteinExistence type="predicted"/>
<protein>
    <recommendedName>
        <fullName evidence="1">Bacteriophage CI repressor N-terminal domain-containing protein</fullName>
    </recommendedName>
</protein>
<organism evidence="2 3">
    <name type="scientific">Xanthomonas citri pv. sesbaniae</name>
    <dbReference type="NCBI Taxonomy" id="473425"/>
    <lineage>
        <taxon>Bacteria</taxon>
        <taxon>Pseudomonadati</taxon>
        <taxon>Pseudomonadota</taxon>
        <taxon>Gammaproteobacteria</taxon>
        <taxon>Lysobacterales</taxon>
        <taxon>Lysobacteraceae</taxon>
        <taxon>Xanthomonas</taxon>
    </lineage>
</organism>
<dbReference type="Proteomes" id="UP000825388">
    <property type="component" value="Unassembled WGS sequence"/>
</dbReference>
<feature type="domain" description="Bacteriophage CI repressor N-terminal" evidence="1">
    <location>
        <begin position="10"/>
        <end position="68"/>
    </location>
</feature>
<dbReference type="GO" id="GO:0003677">
    <property type="term" value="F:DNA binding"/>
    <property type="evidence" value="ECO:0007669"/>
    <property type="project" value="InterPro"/>
</dbReference>
<dbReference type="EMBL" id="LOKL01000158">
    <property type="protein sequence ID" value="MBZ3926375.1"/>
    <property type="molecule type" value="Genomic_DNA"/>
</dbReference>
<dbReference type="Pfam" id="PF07022">
    <property type="entry name" value="Phage_CI_repr"/>
    <property type="match status" value="1"/>
</dbReference>
<evidence type="ECO:0000313" key="3">
    <source>
        <dbReference type="Proteomes" id="UP000825388"/>
    </source>
</evidence>
<dbReference type="AlphaFoldDB" id="A0AAW4RPW0"/>
<dbReference type="InterPro" id="IPR010744">
    <property type="entry name" value="Phage_CI_N"/>
</dbReference>
<dbReference type="Gene3D" id="1.10.260.40">
    <property type="entry name" value="lambda repressor-like DNA-binding domains"/>
    <property type="match status" value="1"/>
</dbReference>
<dbReference type="InterPro" id="IPR010982">
    <property type="entry name" value="Lambda_DNA-bd_dom_sf"/>
</dbReference>
<gene>
    <name evidence="2" type="ORF">Xseb_02630</name>
</gene>
<reference evidence="2" key="1">
    <citation type="submission" date="2015-12" db="EMBL/GenBank/DDBJ databases">
        <authorList>
            <person name="Bansal K."/>
            <person name="Midha S."/>
            <person name="Patil P.B."/>
        </authorList>
    </citation>
    <scope>NUCLEOTIDE SEQUENCE</scope>
    <source>
        <strain evidence="2">LMG867</strain>
    </source>
</reference>
<evidence type="ECO:0000313" key="2">
    <source>
        <dbReference type="EMBL" id="MBZ3926375.1"/>
    </source>
</evidence>
<name>A0AAW4RPW0_XANCI</name>
<evidence type="ECO:0000259" key="1">
    <source>
        <dbReference type="Pfam" id="PF07022"/>
    </source>
</evidence>
<dbReference type="GO" id="GO:0045892">
    <property type="term" value="P:negative regulation of DNA-templated transcription"/>
    <property type="evidence" value="ECO:0007669"/>
    <property type="project" value="InterPro"/>
</dbReference>